<gene>
    <name evidence="1" type="ORF">PGLA2088_LOCUS43017</name>
</gene>
<dbReference type="AlphaFoldDB" id="A0A813LB08"/>
<dbReference type="Proteomes" id="UP000626109">
    <property type="component" value="Unassembled WGS sequence"/>
</dbReference>
<feature type="non-terminal residue" evidence="1">
    <location>
        <position position="105"/>
    </location>
</feature>
<accession>A0A813LB08</accession>
<proteinExistence type="predicted"/>
<evidence type="ECO:0000313" key="1">
    <source>
        <dbReference type="EMBL" id="CAE8723266.1"/>
    </source>
</evidence>
<organism evidence="1 2">
    <name type="scientific">Polarella glacialis</name>
    <name type="common">Dinoflagellate</name>
    <dbReference type="NCBI Taxonomy" id="89957"/>
    <lineage>
        <taxon>Eukaryota</taxon>
        <taxon>Sar</taxon>
        <taxon>Alveolata</taxon>
        <taxon>Dinophyceae</taxon>
        <taxon>Suessiales</taxon>
        <taxon>Suessiaceae</taxon>
        <taxon>Polarella</taxon>
    </lineage>
</organism>
<name>A0A813LB08_POLGL</name>
<protein>
    <submittedName>
        <fullName evidence="1">Uncharacterized protein</fullName>
    </submittedName>
</protein>
<dbReference type="EMBL" id="CAJNNW010034604">
    <property type="protein sequence ID" value="CAE8723266.1"/>
    <property type="molecule type" value="Genomic_DNA"/>
</dbReference>
<comment type="caution">
    <text evidence="1">The sequence shown here is derived from an EMBL/GenBank/DDBJ whole genome shotgun (WGS) entry which is preliminary data.</text>
</comment>
<reference evidence="1" key="1">
    <citation type="submission" date="2021-02" db="EMBL/GenBank/DDBJ databases">
        <authorList>
            <person name="Dougan E. K."/>
            <person name="Rhodes N."/>
            <person name="Thang M."/>
            <person name="Chan C."/>
        </authorList>
    </citation>
    <scope>NUCLEOTIDE SEQUENCE</scope>
</reference>
<evidence type="ECO:0000313" key="2">
    <source>
        <dbReference type="Proteomes" id="UP000626109"/>
    </source>
</evidence>
<sequence>DVILWAISATDSVGVPRPSFWRLLWRLATQGSDSRQAPLAFVFAACRPGYGRTALAQALGGSGVEGQGPASGLLKLAQAAGAPPTLQAAMSAWLGDGPSREGGSR</sequence>